<dbReference type="Gene3D" id="1.20.1250.20">
    <property type="entry name" value="MFS general substrate transporter like domains"/>
    <property type="match status" value="1"/>
</dbReference>
<dbReference type="AlphaFoldDB" id="A0A101SXX1"/>
<feature type="transmembrane region" description="Helical" evidence="8">
    <location>
        <begin position="193"/>
        <end position="213"/>
    </location>
</feature>
<evidence type="ECO:0000256" key="8">
    <source>
        <dbReference type="SAM" id="Phobius"/>
    </source>
</evidence>
<dbReference type="PANTHER" id="PTHR42718">
    <property type="entry name" value="MAJOR FACILITATOR SUPERFAMILY MULTIDRUG TRANSPORTER MFSC"/>
    <property type="match status" value="1"/>
</dbReference>
<evidence type="ECO:0000259" key="9">
    <source>
        <dbReference type="PROSITE" id="PS50850"/>
    </source>
</evidence>
<sequence>MDARTSPHPPRSRRWPALLVAERPRPERIRSRPDAWWLAVGTVCFGAFMGQLDASIVTLTYGGLGSEFHTSLAAVEWVSLAYLLTLVALLVPAGRLSDAHGRKLLYLYGFGVFTLASAACGLAPSLLALVAFRVVQAAGAAMMQANSVALVTTSAPRGRMRTALGVQAAAQALGLALGPTVGGVLVSTLGWRWVFGVNVPIGVIALVGGHYLLPRTRARTRVARFDWAGLALLAGATTSALMGVSAASGLAVPGWGVAVLFLAAAVAGWGFVRRQRRTEAPLLDLALLRVRAVTFGLIGALSGYLVLFGPLVLVPVVLTARGTSELTAGLVLTALPTGFALAATGGDRLLPRNLADRGRCTAGAAVFLFALAALLVVPLTIAWLVPALALTGLGLGMFTPANNAMIMGAVPARSSGTGGGLVNMTRGLGTALGVALVTLALHLAGSAGTQAGARLAAAVLVAVSAVAVASARLSPASSRQ</sequence>
<evidence type="ECO:0000313" key="11">
    <source>
        <dbReference type="Proteomes" id="UP000053024"/>
    </source>
</evidence>
<feature type="transmembrane region" description="Helical" evidence="8">
    <location>
        <begin position="225"/>
        <end position="246"/>
    </location>
</feature>
<keyword evidence="7" id="KW-0046">Antibiotic resistance</keyword>
<evidence type="ECO:0000256" key="1">
    <source>
        <dbReference type="ARBA" id="ARBA00004651"/>
    </source>
</evidence>
<feature type="transmembrane region" description="Helical" evidence="8">
    <location>
        <begin position="451"/>
        <end position="471"/>
    </location>
</feature>
<keyword evidence="11" id="KW-1185">Reference proteome</keyword>
<dbReference type="STRING" id="285568.AQJ66_22485"/>
<feature type="transmembrane region" description="Helical" evidence="8">
    <location>
        <begin position="387"/>
        <end position="406"/>
    </location>
</feature>
<organism evidence="10 11">
    <name type="scientific">Streptomyces bungoensis</name>
    <dbReference type="NCBI Taxonomy" id="285568"/>
    <lineage>
        <taxon>Bacteria</taxon>
        <taxon>Bacillati</taxon>
        <taxon>Actinomycetota</taxon>
        <taxon>Actinomycetes</taxon>
        <taxon>Kitasatosporales</taxon>
        <taxon>Streptomycetaceae</taxon>
        <taxon>Streptomyces</taxon>
    </lineage>
</organism>
<dbReference type="PANTHER" id="PTHR42718:SF46">
    <property type="entry name" value="BLR6921 PROTEIN"/>
    <property type="match status" value="1"/>
</dbReference>
<evidence type="ECO:0000256" key="5">
    <source>
        <dbReference type="ARBA" id="ARBA00022989"/>
    </source>
</evidence>
<keyword evidence="5 8" id="KW-1133">Transmembrane helix</keyword>
<feature type="transmembrane region" description="Helical" evidence="8">
    <location>
        <begin position="130"/>
        <end position="151"/>
    </location>
</feature>
<gene>
    <name evidence="10" type="ORF">AQJ66_22485</name>
</gene>
<comment type="caution">
    <text evidence="10">The sequence shown here is derived from an EMBL/GenBank/DDBJ whole genome shotgun (WGS) entry which is preliminary data.</text>
</comment>
<feature type="transmembrane region" description="Helical" evidence="8">
    <location>
        <begin position="293"/>
        <end position="318"/>
    </location>
</feature>
<feature type="transmembrane region" description="Helical" evidence="8">
    <location>
        <begin position="35"/>
        <end position="52"/>
    </location>
</feature>
<keyword evidence="3" id="KW-1003">Cell membrane</keyword>
<evidence type="ECO:0000256" key="2">
    <source>
        <dbReference type="ARBA" id="ARBA00022448"/>
    </source>
</evidence>
<feature type="transmembrane region" description="Helical" evidence="8">
    <location>
        <begin position="72"/>
        <end position="93"/>
    </location>
</feature>
<dbReference type="PROSITE" id="PS50850">
    <property type="entry name" value="MFS"/>
    <property type="match status" value="1"/>
</dbReference>
<dbReference type="GO" id="GO:0005886">
    <property type="term" value="C:plasma membrane"/>
    <property type="evidence" value="ECO:0007669"/>
    <property type="project" value="UniProtKB-SubCell"/>
</dbReference>
<dbReference type="Pfam" id="PF07690">
    <property type="entry name" value="MFS_1"/>
    <property type="match status" value="1"/>
</dbReference>
<accession>A0A101SXX1</accession>
<dbReference type="GO" id="GO:0022857">
    <property type="term" value="F:transmembrane transporter activity"/>
    <property type="evidence" value="ECO:0007669"/>
    <property type="project" value="InterPro"/>
</dbReference>
<keyword evidence="4 8" id="KW-0812">Transmembrane</keyword>
<name>A0A101SXX1_9ACTN</name>
<feature type="transmembrane region" description="Helical" evidence="8">
    <location>
        <begin position="163"/>
        <end position="187"/>
    </location>
</feature>
<dbReference type="RefSeq" id="WP_061925202.1">
    <property type="nucleotide sequence ID" value="NZ_JBEYBH010000002.1"/>
</dbReference>
<evidence type="ECO:0000256" key="7">
    <source>
        <dbReference type="ARBA" id="ARBA00023251"/>
    </source>
</evidence>
<dbReference type="InterPro" id="IPR036259">
    <property type="entry name" value="MFS_trans_sf"/>
</dbReference>
<dbReference type="InterPro" id="IPR011701">
    <property type="entry name" value="MFS"/>
</dbReference>
<feature type="domain" description="Major facilitator superfamily (MFS) profile" evidence="9">
    <location>
        <begin position="39"/>
        <end position="479"/>
    </location>
</feature>
<evidence type="ECO:0000256" key="4">
    <source>
        <dbReference type="ARBA" id="ARBA00022692"/>
    </source>
</evidence>
<feature type="transmembrane region" description="Helical" evidence="8">
    <location>
        <begin position="330"/>
        <end position="350"/>
    </location>
</feature>
<dbReference type="SUPFAM" id="SSF103473">
    <property type="entry name" value="MFS general substrate transporter"/>
    <property type="match status" value="1"/>
</dbReference>
<evidence type="ECO:0000256" key="6">
    <source>
        <dbReference type="ARBA" id="ARBA00023136"/>
    </source>
</evidence>
<evidence type="ECO:0000256" key="3">
    <source>
        <dbReference type="ARBA" id="ARBA00022475"/>
    </source>
</evidence>
<dbReference type="GO" id="GO:0046677">
    <property type="term" value="P:response to antibiotic"/>
    <property type="evidence" value="ECO:0007669"/>
    <property type="project" value="UniProtKB-KW"/>
</dbReference>
<protein>
    <submittedName>
        <fullName evidence="10">MFS transporter</fullName>
    </submittedName>
</protein>
<feature type="transmembrane region" description="Helical" evidence="8">
    <location>
        <begin position="427"/>
        <end position="445"/>
    </location>
</feature>
<feature type="transmembrane region" description="Helical" evidence="8">
    <location>
        <begin position="105"/>
        <end position="124"/>
    </location>
</feature>
<feature type="transmembrane region" description="Helical" evidence="8">
    <location>
        <begin position="252"/>
        <end position="272"/>
    </location>
</feature>
<feature type="transmembrane region" description="Helical" evidence="8">
    <location>
        <begin position="362"/>
        <end position="381"/>
    </location>
</feature>
<dbReference type="EMBL" id="LMWX01000038">
    <property type="protein sequence ID" value="KUN82195.1"/>
    <property type="molecule type" value="Genomic_DNA"/>
</dbReference>
<keyword evidence="2" id="KW-0813">Transport</keyword>
<keyword evidence="6 8" id="KW-0472">Membrane</keyword>
<dbReference type="Gene3D" id="1.20.1720.10">
    <property type="entry name" value="Multidrug resistance protein D"/>
    <property type="match status" value="1"/>
</dbReference>
<evidence type="ECO:0000313" key="10">
    <source>
        <dbReference type="EMBL" id="KUN82195.1"/>
    </source>
</evidence>
<dbReference type="CDD" id="cd17321">
    <property type="entry name" value="MFS_MMR_MDR_like"/>
    <property type="match status" value="1"/>
</dbReference>
<dbReference type="PRINTS" id="PR01036">
    <property type="entry name" value="TCRTETB"/>
</dbReference>
<dbReference type="Proteomes" id="UP000053024">
    <property type="component" value="Unassembled WGS sequence"/>
</dbReference>
<reference evidence="10 11" key="1">
    <citation type="submission" date="2015-10" db="EMBL/GenBank/DDBJ databases">
        <title>Draft genome sequence of Streptomyces bungoensis DSM 41781, type strain for the species Streptomyces bungoensis.</title>
        <authorList>
            <person name="Ruckert C."/>
            <person name="Winkler A."/>
            <person name="Kalinowski J."/>
            <person name="Kampfer P."/>
            <person name="Glaeser S."/>
        </authorList>
    </citation>
    <scope>NUCLEOTIDE SEQUENCE [LARGE SCALE GENOMIC DNA]</scope>
    <source>
        <strain evidence="10 11">DSM 41781</strain>
    </source>
</reference>
<proteinExistence type="predicted"/>
<dbReference type="InterPro" id="IPR020846">
    <property type="entry name" value="MFS_dom"/>
</dbReference>
<comment type="subcellular location">
    <subcellularLocation>
        <location evidence="1">Cell membrane</location>
        <topology evidence="1">Multi-pass membrane protein</topology>
    </subcellularLocation>
</comment>